<dbReference type="InterPro" id="IPR053924">
    <property type="entry name" value="RecX_HTH_2nd"/>
</dbReference>
<dbReference type="InterPro" id="IPR053925">
    <property type="entry name" value="RecX_HTH_3rd"/>
</dbReference>
<dbReference type="Pfam" id="PF21981">
    <property type="entry name" value="RecX_HTH3"/>
    <property type="match status" value="1"/>
</dbReference>
<proteinExistence type="inferred from homology"/>
<dbReference type="PANTHER" id="PTHR33602:SF1">
    <property type="entry name" value="REGULATORY PROTEIN RECX FAMILY PROTEIN"/>
    <property type="match status" value="1"/>
</dbReference>
<sequence>MTSGEMPEKEALLRLTTLCSQAEHCSGEMEDKMRKWGMAPDAQARVMEYLTKNKFVDDERYARAFALDKIRYNKWGRRKVEQALWAKRIDEPTRQLVLGEIADDEYLAVLRPLLKSRGRSIKAADRYELNRKLVRFALGRGFDYALIRRCIDVPDDIDEGYGGEFVE</sequence>
<dbReference type="EMBL" id="JACJJL010000004">
    <property type="protein sequence ID" value="MBM6660861.1"/>
    <property type="molecule type" value="Genomic_DNA"/>
</dbReference>
<keyword evidence="4" id="KW-0963">Cytoplasm</keyword>
<dbReference type="PANTHER" id="PTHR33602">
    <property type="entry name" value="REGULATORY PROTEIN RECX FAMILY PROTEIN"/>
    <property type="match status" value="1"/>
</dbReference>
<keyword evidence="8" id="KW-1185">Reference proteome</keyword>
<protein>
    <recommendedName>
        <fullName evidence="3">Regulatory protein RecX</fullName>
    </recommendedName>
</protein>
<evidence type="ECO:0000256" key="3">
    <source>
        <dbReference type="ARBA" id="ARBA00018111"/>
    </source>
</evidence>
<comment type="subcellular location">
    <subcellularLocation>
        <location evidence="1">Cytoplasm</location>
    </subcellularLocation>
</comment>
<evidence type="ECO:0000256" key="1">
    <source>
        <dbReference type="ARBA" id="ARBA00004496"/>
    </source>
</evidence>
<dbReference type="GO" id="GO:0006282">
    <property type="term" value="P:regulation of DNA repair"/>
    <property type="evidence" value="ECO:0007669"/>
    <property type="project" value="InterPro"/>
</dbReference>
<comment type="similarity">
    <text evidence="2">Belongs to the RecX family.</text>
</comment>
<feature type="domain" description="RecX second three-helical" evidence="5">
    <location>
        <begin position="57"/>
        <end position="95"/>
    </location>
</feature>
<evidence type="ECO:0000259" key="6">
    <source>
        <dbReference type="Pfam" id="PF21981"/>
    </source>
</evidence>
<reference evidence="7 8" key="1">
    <citation type="journal article" date="2021" name="Sci. Rep.">
        <title>The distribution of antibiotic resistance genes in chicken gut microbiota commensals.</title>
        <authorList>
            <person name="Juricova H."/>
            <person name="Matiasovicova J."/>
            <person name="Kubasova T."/>
            <person name="Cejkova D."/>
            <person name="Rychlik I."/>
        </authorList>
    </citation>
    <scope>NUCLEOTIDE SEQUENCE [LARGE SCALE GENOMIC DNA]</scope>
    <source>
        <strain evidence="7 8">An819</strain>
    </source>
</reference>
<dbReference type="InterPro" id="IPR003783">
    <property type="entry name" value="Regulatory_RecX"/>
</dbReference>
<dbReference type="Gene3D" id="1.10.10.10">
    <property type="entry name" value="Winged helix-like DNA-binding domain superfamily/Winged helix DNA-binding domain"/>
    <property type="match status" value="1"/>
</dbReference>
<name>A0A938WKX7_9BACT</name>
<gene>
    <name evidence="7" type="ORF">H6B30_03675</name>
</gene>
<dbReference type="AlphaFoldDB" id="A0A938WKX7"/>
<evidence type="ECO:0000313" key="8">
    <source>
        <dbReference type="Proteomes" id="UP000764045"/>
    </source>
</evidence>
<evidence type="ECO:0000256" key="2">
    <source>
        <dbReference type="ARBA" id="ARBA00009695"/>
    </source>
</evidence>
<comment type="caution">
    <text evidence="7">The sequence shown here is derived from an EMBL/GenBank/DDBJ whole genome shotgun (WGS) entry which is preliminary data.</text>
</comment>
<evidence type="ECO:0000313" key="7">
    <source>
        <dbReference type="EMBL" id="MBM6660861.1"/>
    </source>
</evidence>
<dbReference type="GO" id="GO:0005737">
    <property type="term" value="C:cytoplasm"/>
    <property type="evidence" value="ECO:0007669"/>
    <property type="project" value="UniProtKB-SubCell"/>
</dbReference>
<dbReference type="InterPro" id="IPR036388">
    <property type="entry name" value="WH-like_DNA-bd_sf"/>
</dbReference>
<dbReference type="Proteomes" id="UP000764045">
    <property type="component" value="Unassembled WGS sequence"/>
</dbReference>
<dbReference type="RefSeq" id="WP_205108030.1">
    <property type="nucleotide sequence ID" value="NZ_CAWUJD010000001.1"/>
</dbReference>
<dbReference type="Pfam" id="PF02631">
    <property type="entry name" value="RecX_HTH2"/>
    <property type="match status" value="1"/>
</dbReference>
<organism evidence="7 8">
    <name type="scientific">Marseilla massiliensis</name>
    <dbReference type="NCBI Taxonomy" id="1841864"/>
    <lineage>
        <taxon>Bacteria</taxon>
        <taxon>Pseudomonadati</taxon>
        <taxon>Bacteroidota</taxon>
        <taxon>Bacteroidia</taxon>
        <taxon>Bacteroidales</taxon>
        <taxon>Prevotellaceae</taxon>
        <taxon>Marseilla</taxon>
    </lineage>
</organism>
<evidence type="ECO:0000256" key="4">
    <source>
        <dbReference type="ARBA" id="ARBA00022490"/>
    </source>
</evidence>
<feature type="domain" description="RecX third three-helical" evidence="6">
    <location>
        <begin position="104"/>
        <end position="151"/>
    </location>
</feature>
<evidence type="ECO:0000259" key="5">
    <source>
        <dbReference type="Pfam" id="PF02631"/>
    </source>
</evidence>
<accession>A0A938WKX7</accession>